<dbReference type="EMBL" id="JAEKNN010000030">
    <property type="protein sequence ID" value="MBJ7609192.1"/>
    <property type="molecule type" value="Genomic_DNA"/>
</dbReference>
<protein>
    <submittedName>
        <fullName evidence="1">Uncharacterized protein</fullName>
    </submittedName>
</protein>
<proteinExistence type="predicted"/>
<dbReference type="Proteomes" id="UP000614410">
    <property type="component" value="Unassembled WGS sequence"/>
</dbReference>
<sequence length="133" mass="13940">MSDLPPPEADLSALAASLQSDARDSTVFFRVLCATLEGALPAATTVEREHSLFKSKRQAQNVSVHLGDDTFEAELRQGGVACRHIHAVHGVGGGLPYSKELGMDQWLTALLAGVAQDAQVSAAATAALRSLTT</sequence>
<comment type="caution">
    <text evidence="1">The sequence shown here is derived from an EMBL/GenBank/DDBJ whole genome shotgun (WGS) entry which is preliminary data.</text>
</comment>
<dbReference type="AlphaFoldDB" id="A0A934KK36"/>
<evidence type="ECO:0000313" key="2">
    <source>
        <dbReference type="Proteomes" id="UP000614410"/>
    </source>
</evidence>
<name>A0A934KK36_9BACT</name>
<accession>A0A934KK36</accession>
<organism evidence="1 2">
    <name type="scientific">Candidatus Amunia macphersoniae</name>
    <dbReference type="NCBI Taxonomy" id="3127014"/>
    <lineage>
        <taxon>Bacteria</taxon>
        <taxon>Bacillati</taxon>
        <taxon>Candidatus Dormiibacterota</taxon>
        <taxon>Candidatus Dormibacteria</taxon>
        <taxon>Candidatus Aeolococcales</taxon>
        <taxon>Candidatus Aeolococcaceae</taxon>
        <taxon>Candidatus Amunia</taxon>
    </lineage>
</organism>
<evidence type="ECO:0000313" key="1">
    <source>
        <dbReference type="EMBL" id="MBJ7609192.1"/>
    </source>
</evidence>
<reference evidence="1 2" key="1">
    <citation type="submission" date="2020-10" db="EMBL/GenBank/DDBJ databases">
        <title>Ca. Dormibacterota MAGs.</title>
        <authorList>
            <person name="Montgomery K."/>
        </authorList>
    </citation>
    <scope>NUCLEOTIDE SEQUENCE [LARGE SCALE GENOMIC DNA]</scope>
    <source>
        <strain evidence="1">Mitchell_Peninsula_5</strain>
    </source>
</reference>
<gene>
    <name evidence="1" type="ORF">JF887_07135</name>
</gene>